<evidence type="ECO:0000256" key="3">
    <source>
        <dbReference type="ARBA" id="ARBA00023004"/>
    </source>
</evidence>
<keyword evidence="1" id="KW-0949">S-adenosyl-L-methionine</keyword>
<dbReference type="Proteomes" id="UP000266698">
    <property type="component" value="Unassembled WGS sequence"/>
</dbReference>
<dbReference type="InterPro" id="IPR058240">
    <property type="entry name" value="rSAM_sf"/>
</dbReference>
<comment type="caution">
    <text evidence="6">The sequence shown here is derived from an EMBL/GenBank/DDBJ whole genome shotgun (WGS) entry which is preliminary data.</text>
</comment>
<dbReference type="NCBIfam" id="TIGR04085">
    <property type="entry name" value="rSAM_more_4Fe4S"/>
    <property type="match status" value="1"/>
</dbReference>
<dbReference type="PANTHER" id="PTHR11228">
    <property type="entry name" value="RADICAL SAM DOMAIN PROTEIN"/>
    <property type="match status" value="1"/>
</dbReference>
<dbReference type="PANTHER" id="PTHR11228:SF7">
    <property type="entry name" value="PQQA PEPTIDE CYCLASE"/>
    <property type="match status" value="1"/>
</dbReference>
<dbReference type="GO" id="GO:0051536">
    <property type="term" value="F:iron-sulfur cluster binding"/>
    <property type="evidence" value="ECO:0007669"/>
    <property type="project" value="UniProtKB-KW"/>
</dbReference>
<dbReference type="SUPFAM" id="SSF102114">
    <property type="entry name" value="Radical SAM enzymes"/>
    <property type="match status" value="1"/>
</dbReference>
<proteinExistence type="predicted"/>
<dbReference type="InterPro" id="IPR007197">
    <property type="entry name" value="rSAM"/>
</dbReference>
<keyword evidence="4" id="KW-0411">Iron-sulfur</keyword>
<name>A0A396FH34_9FIRM</name>
<gene>
    <name evidence="6" type="ORF">DW001_16120</name>
</gene>
<dbReference type="PROSITE" id="PS51918">
    <property type="entry name" value="RADICAL_SAM"/>
    <property type="match status" value="1"/>
</dbReference>
<protein>
    <submittedName>
        <fullName evidence="6">Radical SAM protein</fullName>
    </submittedName>
</protein>
<feature type="domain" description="Radical SAM core" evidence="5">
    <location>
        <begin position="98"/>
        <end position="311"/>
    </location>
</feature>
<keyword evidence="3" id="KW-0408">Iron</keyword>
<dbReference type="EMBL" id="QRPB01000032">
    <property type="protein sequence ID" value="RHL75238.1"/>
    <property type="molecule type" value="Genomic_DNA"/>
</dbReference>
<dbReference type="InterPro" id="IPR050377">
    <property type="entry name" value="Radical_SAM_PqqE_MftC-like"/>
</dbReference>
<dbReference type="Pfam" id="PF04055">
    <property type="entry name" value="Radical_SAM"/>
    <property type="match status" value="1"/>
</dbReference>
<keyword evidence="2" id="KW-0479">Metal-binding</keyword>
<evidence type="ECO:0000256" key="1">
    <source>
        <dbReference type="ARBA" id="ARBA00022691"/>
    </source>
</evidence>
<evidence type="ECO:0000256" key="2">
    <source>
        <dbReference type="ARBA" id="ARBA00022723"/>
    </source>
</evidence>
<dbReference type="InterPro" id="IPR013785">
    <property type="entry name" value="Aldolase_TIM"/>
</dbReference>
<dbReference type="SFLD" id="SFLDG01067">
    <property type="entry name" value="SPASM/twitch_domain_containing"/>
    <property type="match status" value="1"/>
</dbReference>
<dbReference type="SFLD" id="SFLDS00029">
    <property type="entry name" value="Radical_SAM"/>
    <property type="match status" value="1"/>
</dbReference>
<dbReference type="InterPro" id="IPR023885">
    <property type="entry name" value="4Fe4S-binding_SPASM_dom"/>
</dbReference>
<dbReference type="GO" id="GO:0046872">
    <property type="term" value="F:metal ion binding"/>
    <property type="evidence" value="ECO:0007669"/>
    <property type="project" value="UniProtKB-KW"/>
</dbReference>
<evidence type="ECO:0000256" key="4">
    <source>
        <dbReference type="ARBA" id="ARBA00023014"/>
    </source>
</evidence>
<evidence type="ECO:0000313" key="6">
    <source>
        <dbReference type="EMBL" id="RHL75238.1"/>
    </source>
</evidence>
<dbReference type="Gene3D" id="3.20.20.70">
    <property type="entry name" value="Aldolase class I"/>
    <property type="match status" value="1"/>
</dbReference>
<organism evidence="6 7">
    <name type="scientific">Agathobacter rectalis</name>
    <dbReference type="NCBI Taxonomy" id="39491"/>
    <lineage>
        <taxon>Bacteria</taxon>
        <taxon>Bacillati</taxon>
        <taxon>Bacillota</taxon>
        <taxon>Clostridia</taxon>
        <taxon>Lachnospirales</taxon>
        <taxon>Lachnospiraceae</taxon>
        <taxon>Agathobacter</taxon>
    </lineage>
</organism>
<dbReference type="AlphaFoldDB" id="A0A396FH34"/>
<dbReference type="CDD" id="cd01335">
    <property type="entry name" value="Radical_SAM"/>
    <property type="match status" value="1"/>
</dbReference>
<dbReference type="GO" id="GO:0003824">
    <property type="term" value="F:catalytic activity"/>
    <property type="evidence" value="ECO:0007669"/>
    <property type="project" value="InterPro"/>
</dbReference>
<evidence type="ECO:0000259" key="5">
    <source>
        <dbReference type="PROSITE" id="PS51918"/>
    </source>
</evidence>
<dbReference type="SFLD" id="SFLDG01386">
    <property type="entry name" value="main_SPASM_domain-containing"/>
    <property type="match status" value="1"/>
</dbReference>
<evidence type="ECO:0000313" key="7">
    <source>
        <dbReference type="Proteomes" id="UP000266698"/>
    </source>
</evidence>
<reference evidence="6 7" key="1">
    <citation type="submission" date="2018-08" db="EMBL/GenBank/DDBJ databases">
        <title>A genome reference for cultivated species of the human gut microbiota.</title>
        <authorList>
            <person name="Zou Y."/>
            <person name="Xue W."/>
            <person name="Luo G."/>
        </authorList>
    </citation>
    <scope>NUCLEOTIDE SEQUENCE [LARGE SCALE GENOMIC DNA]</scope>
    <source>
        <strain evidence="6 7">AF36-2BH</strain>
    </source>
</reference>
<accession>A0A396FH34</accession>
<sequence>MKGVNMNEIKLDNICFSDNTRILNHYNEIVIGNVRECGLWIKILTKDFEKIKTYIGLENGFELLMRNTDNARKQYYIEIIKALAKIKVIKRKDWSENKKTIERLDIELTTKCNLRCKHCSGEYGEQDKSSMPQEMFHRIIHWAAENNISSVTLSGGEIFCLSNISKYLEYARKNFMGRIDIISNATLIYPEHISILKSCVDEISISLDGYDKNSVDFIRGQGVFDKVIETIILLKNNKIDNISLSMVLTSNNKNHVTDFKELCNKFEVKPILRTLSVKGRALKFYDDLINDNEKGKEDNISKRINMLAMCNAGSQILSINASGKVTLCSAMEESNVILGDIDELDIIFHDVKRINTICVVDTVTPCNECDVRYFCSSMCHAVNTNIYNNNQLKEKRCEQYKNLLEKHVWGI</sequence>